<comment type="caution">
    <text evidence="1">The sequence shown here is derived from an EMBL/GenBank/DDBJ whole genome shotgun (WGS) entry which is preliminary data.</text>
</comment>
<dbReference type="Pfam" id="PF04199">
    <property type="entry name" value="Cyclase"/>
    <property type="match status" value="1"/>
</dbReference>
<evidence type="ECO:0000313" key="2">
    <source>
        <dbReference type="Proteomes" id="UP000245790"/>
    </source>
</evidence>
<proteinExistence type="predicted"/>
<dbReference type="Proteomes" id="UP000245790">
    <property type="component" value="Unassembled WGS sequence"/>
</dbReference>
<dbReference type="GO" id="GO:0004061">
    <property type="term" value="F:arylformamidase activity"/>
    <property type="evidence" value="ECO:0007669"/>
    <property type="project" value="InterPro"/>
</dbReference>
<dbReference type="InterPro" id="IPR007325">
    <property type="entry name" value="KFase/CYL"/>
</dbReference>
<dbReference type="SUPFAM" id="SSF102198">
    <property type="entry name" value="Putative cyclase"/>
    <property type="match status" value="1"/>
</dbReference>
<gene>
    <name evidence="1" type="ORF">C8D97_11433</name>
</gene>
<protein>
    <submittedName>
        <fullName evidence="1">Kynurenine formamidase</fullName>
    </submittedName>
</protein>
<dbReference type="Gene3D" id="3.50.30.50">
    <property type="entry name" value="Putative cyclase"/>
    <property type="match status" value="1"/>
</dbReference>
<accession>A0A316FE91</accession>
<dbReference type="AlphaFoldDB" id="A0A316FE91"/>
<evidence type="ECO:0000313" key="1">
    <source>
        <dbReference type="EMBL" id="PWK45360.1"/>
    </source>
</evidence>
<organism evidence="1 2">
    <name type="scientific">Pleionea mediterranea</name>
    <dbReference type="NCBI Taxonomy" id="523701"/>
    <lineage>
        <taxon>Bacteria</taxon>
        <taxon>Pseudomonadati</taxon>
        <taxon>Pseudomonadota</taxon>
        <taxon>Gammaproteobacteria</taxon>
        <taxon>Oceanospirillales</taxon>
        <taxon>Pleioneaceae</taxon>
        <taxon>Pleionea</taxon>
    </lineage>
</organism>
<dbReference type="EMBL" id="QGGU01000014">
    <property type="protein sequence ID" value="PWK45360.1"/>
    <property type="molecule type" value="Genomic_DNA"/>
</dbReference>
<sequence length="283" mass="31484">MNITVTLANQTFRLITDQSVSLAIPLQFTGKQPNHFGVNNAKSEVVRAGDFIGDTKQGGSCNVSTITLTPHCNGTHTESISHIVDPLVAVGNLAVDLLPATVISVRPESGEQSPDSYTPALQANDRVISKHCLVAELSSIEPDMVKALVIRTLPNPKEKQFQQYGSEPDQIEPPFFTHQAIQYLVDKGVDHLLVDIPSIDKMYDEGKLSNHHYFWNVEQLSHQLNDKTARHKTITEMIYVPDNVIDGHYLLSLNIAHFHLDAAPSRPVLYPLESVEHLDTDYY</sequence>
<dbReference type="GO" id="GO:0019441">
    <property type="term" value="P:L-tryptophan catabolic process to kynurenine"/>
    <property type="evidence" value="ECO:0007669"/>
    <property type="project" value="InterPro"/>
</dbReference>
<reference evidence="1 2" key="1">
    <citation type="submission" date="2018-05" db="EMBL/GenBank/DDBJ databases">
        <title>Genomic Encyclopedia of Type Strains, Phase IV (KMG-IV): sequencing the most valuable type-strain genomes for metagenomic binning, comparative biology and taxonomic classification.</title>
        <authorList>
            <person name="Goeker M."/>
        </authorList>
    </citation>
    <scope>NUCLEOTIDE SEQUENCE [LARGE SCALE GENOMIC DNA]</scope>
    <source>
        <strain evidence="1 2">DSM 25350</strain>
    </source>
</reference>
<name>A0A316FE91_9GAMM</name>
<dbReference type="InterPro" id="IPR037175">
    <property type="entry name" value="KFase_sf"/>
</dbReference>
<keyword evidence="2" id="KW-1185">Reference proteome</keyword>
<dbReference type="OrthoDB" id="9814192at2"/>
<dbReference type="RefSeq" id="WP_109764905.1">
    <property type="nucleotide sequence ID" value="NZ_QGGU01000014.1"/>
</dbReference>